<keyword evidence="1 5" id="KW-0479">Metal-binding</keyword>
<feature type="domain" description="C3H1-type" evidence="7">
    <location>
        <begin position="78"/>
        <end position="106"/>
    </location>
</feature>
<proteinExistence type="predicted"/>
<feature type="zinc finger region" description="C3H1-type" evidence="5">
    <location>
        <begin position="78"/>
        <end position="106"/>
    </location>
</feature>
<feature type="zinc finger region" description="C3H1-type" evidence="5">
    <location>
        <begin position="40"/>
        <end position="67"/>
    </location>
</feature>
<dbReference type="FunFam" id="4.10.1000.10:FF:000003">
    <property type="entry name" value="Zinc finger CCCH domain-containing protein"/>
    <property type="match status" value="1"/>
</dbReference>
<sequence>MHSIYYSSFLLSMDYLEDTYLSSSRPFSKCQPREVDFRVKYKTEICRNWELGSCEFGHSCAFAHGQEELRGKANMGSNYKTKKCKQFHEQGYCIYGNRCQFKHKDPSTETSPSPISPINTRKSSDDSYRKRLQIFIDIERKGECFQ</sequence>
<dbReference type="Pfam" id="PF00642">
    <property type="entry name" value="zf-CCCH"/>
    <property type="match status" value="2"/>
</dbReference>
<evidence type="ECO:0000256" key="1">
    <source>
        <dbReference type="ARBA" id="ARBA00022723"/>
    </source>
</evidence>
<evidence type="ECO:0000259" key="7">
    <source>
        <dbReference type="PROSITE" id="PS50103"/>
    </source>
</evidence>
<dbReference type="PANTHER" id="PTHR12547">
    <property type="entry name" value="CCCH ZINC FINGER/TIS11-RELATED"/>
    <property type="match status" value="1"/>
</dbReference>
<dbReference type="InterPro" id="IPR036855">
    <property type="entry name" value="Znf_CCCH_sf"/>
</dbReference>
<dbReference type="Gene3D" id="4.10.1000.10">
    <property type="entry name" value="Zinc finger, CCCH-type"/>
    <property type="match status" value="2"/>
</dbReference>
<organism evidence="8 9">
    <name type="scientific">Stentor coeruleus</name>
    <dbReference type="NCBI Taxonomy" id="5963"/>
    <lineage>
        <taxon>Eukaryota</taxon>
        <taxon>Sar</taxon>
        <taxon>Alveolata</taxon>
        <taxon>Ciliophora</taxon>
        <taxon>Postciliodesmatophora</taxon>
        <taxon>Heterotrichea</taxon>
        <taxon>Heterotrichida</taxon>
        <taxon>Stentoridae</taxon>
        <taxon>Stentor</taxon>
    </lineage>
</organism>
<feature type="domain" description="C3H1-type" evidence="7">
    <location>
        <begin position="40"/>
        <end position="67"/>
    </location>
</feature>
<evidence type="ECO:0000256" key="5">
    <source>
        <dbReference type="PROSITE-ProRule" id="PRU00723"/>
    </source>
</evidence>
<keyword evidence="4 5" id="KW-0862">Zinc</keyword>
<dbReference type="AlphaFoldDB" id="A0A1R2CP45"/>
<evidence type="ECO:0000256" key="2">
    <source>
        <dbReference type="ARBA" id="ARBA00022737"/>
    </source>
</evidence>
<dbReference type="SMART" id="SM00356">
    <property type="entry name" value="ZnF_C3H1"/>
    <property type="match status" value="2"/>
</dbReference>
<feature type="compositionally biased region" description="Low complexity" evidence="6">
    <location>
        <begin position="108"/>
        <end position="118"/>
    </location>
</feature>
<feature type="region of interest" description="Disordered" evidence="6">
    <location>
        <begin position="105"/>
        <end position="124"/>
    </location>
</feature>
<comment type="caution">
    <text evidence="8">The sequence shown here is derived from an EMBL/GenBank/DDBJ whole genome shotgun (WGS) entry which is preliminary data.</text>
</comment>
<evidence type="ECO:0000313" key="8">
    <source>
        <dbReference type="EMBL" id="OMJ90786.1"/>
    </source>
</evidence>
<keyword evidence="3 5" id="KW-0863">Zinc-finger</keyword>
<dbReference type="SUPFAM" id="SSF90229">
    <property type="entry name" value="CCCH zinc finger"/>
    <property type="match status" value="2"/>
</dbReference>
<evidence type="ECO:0000313" key="9">
    <source>
        <dbReference type="Proteomes" id="UP000187209"/>
    </source>
</evidence>
<dbReference type="Proteomes" id="UP000187209">
    <property type="component" value="Unassembled WGS sequence"/>
</dbReference>
<dbReference type="InterPro" id="IPR045877">
    <property type="entry name" value="ZFP36-like"/>
</dbReference>
<evidence type="ECO:0000256" key="4">
    <source>
        <dbReference type="ARBA" id="ARBA00022833"/>
    </source>
</evidence>
<dbReference type="GO" id="GO:0003729">
    <property type="term" value="F:mRNA binding"/>
    <property type="evidence" value="ECO:0007669"/>
    <property type="project" value="InterPro"/>
</dbReference>
<keyword evidence="9" id="KW-1185">Reference proteome</keyword>
<dbReference type="InterPro" id="IPR000571">
    <property type="entry name" value="Znf_CCCH"/>
</dbReference>
<dbReference type="GO" id="GO:0008270">
    <property type="term" value="F:zinc ion binding"/>
    <property type="evidence" value="ECO:0007669"/>
    <property type="project" value="UniProtKB-KW"/>
</dbReference>
<dbReference type="GO" id="GO:0010468">
    <property type="term" value="P:regulation of gene expression"/>
    <property type="evidence" value="ECO:0007669"/>
    <property type="project" value="UniProtKB-ARBA"/>
</dbReference>
<name>A0A1R2CP45_9CILI</name>
<dbReference type="GO" id="GO:0051252">
    <property type="term" value="P:regulation of RNA metabolic process"/>
    <property type="evidence" value="ECO:0007669"/>
    <property type="project" value="UniProtKB-ARBA"/>
</dbReference>
<reference evidence="8 9" key="1">
    <citation type="submission" date="2016-11" db="EMBL/GenBank/DDBJ databases">
        <title>The macronuclear genome of Stentor coeruleus: a giant cell with tiny introns.</title>
        <authorList>
            <person name="Slabodnick M."/>
            <person name="Ruby J.G."/>
            <person name="Reiff S.B."/>
            <person name="Swart E.C."/>
            <person name="Gosai S."/>
            <person name="Prabakaran S."/>
            <person name="Witkowska E."/>
            <person name="Larue G.E."/>
            <person name="Fisher S."/>
            <person name="Freeman R.M."/>
            <person name="Gunawardena J."/>
            <person name="Chu W."/>
            <person name="Stover N.A."/>
            <person name="Gregory B.D."/>
            <person name="Nowacki M."/>
            <person name="Derisi J."/>
            <person name="Roy S.W."/>
            <person name="Marshall W.F."/>
            <person name="Sood P."/>
        </authorList>
    </citation>
    <scope>NUCLEOTIDE SEQUENCE [LARGE SCALE GENOMIC DNA]</scope>
    <source>
        <strain evidence="8">WM001</strain>
    </source>
</reference>
<evidence type="ECO:0000256" key="3">
    <source>
        <dbReference type="ARBA" id="ARBA00022771"/>
    </source>
</evidence>
<gene>
    <name evidence="8" type="ORF">SteCoe_6765</name>
</gene>
<dbReference type="PROSITE" id="PS50103">
    <property type="entry name" value="ZF_C3H1"/>
    <property type="match status" value="2"/>
</dbReference>
<protein>
    <recommendedName>
        <fullName evidence="7">C3H1-type domain-containing protein</fullName>
    </recommendedName>
</protein>
<dbReference type="EMBL" id="MPUH01000095">
    <property type="protein sequence ID" value="OMJ90786.1"/>
    <property type="molecule type" value="Genomic_DNA"/>
</dbReference>
<dbReference type="PANTHER" id="PTHR12547:SF18">
    <property type="entry name" value="PROTEIN TIS11"/>
    <property type="match status" value="1"/>
</dbReference>
<evidence type="ECO:0000256" key="6">
    <source>
        <dbReference type="SAM" id="MobiDB-lite"/>
    </source>
</evidence>
<keyword evidence="2" id="KW-0677">Repeat</keyword>
<dbReference type="OrthoDB" id="410307at2759"/>
<accession>A0A1R2CP45</accession>